<gene>
    <name evidence="2" type="ORF">EVAR_43296_1</name>
</gene>
<name>A0A4C1X207_EUMVA</name>
<feature type="compositionally biased region" description="Acidic residues" evidence="1">
    <location>
        <begin position="64"/>
        <end position="75"/>
    </location>
</feature>
<protein>
    <submittedName>
        <fullName evidence="2">Uncharacterized protein</fullName>
    </submittedName>
</protein>
<keyword evidence="3" id="KW-1185">Reference proteome</keyword>
<dbReference type="AlphaFoldDB" id="A0A4C1X207"/>
<proteinExistence type="predicted"/>
<comment type="caution">
    <text evidence="2">The sequence shown here is derived from an EMBL/GenBank/DDBJ whole genome shotgun (WGS) entry which is preliminary data.</text>
</comment>
<evidence type="ECO:0000313" key="3">
    <source>
        <dbReference type="Proteomes" id="UP000299102"/>
    </source>
</evidence>
<dbReference type="EMBL" id="BGZK01000690">
    <property type="protein sequence ID" value="GBP56357.1"/>
    <property type="molecule type" value="Genomic_DNA"/>
</dbReference>
<evidence type="ECO:0000256" key="1">
    <source>
        <dbReference type="SAM" id="MobiDB-lite"/>
    </source>
</evidence>
<reference evidence="2 3" key="1">
    <citation type="journal article" date="2019" name="Commun. Biol.">
        <title>The bagworm genome reveals a unique fibroin gene that provides high tensile strength.</title>
        <authorList>
            <person name="Kono N."/>
            <person name="Nakamura H."/>
            <person name="Ohtoshi R."/>
            <person name="Tomita M."/>
            <person name="Numata K."/>
            <person name="Arakawa K."/>
        </authorList>
    </citation>
    <scope>NUCLEOTIDE SEQUENCE [LARGE SCALE GENOMIC DNA]</scope>
</reference>
<evidence type="ECO:0000313" key="2">
    <source>
        <dbReference type="EMBL" id="GBP56357.1"/>
    </source>
</evidence>
<organism evidence="2 3">
    <name type="scientific">Eumeta variegata</name>
    <name type="common">Bagworm moth</name>
    <name type="synonym">Eumeta japonica</name>
    <dbReference type="NCBI Taxonomy" id="151549"/>
    <lineage>
        <taxon>Eukaryota</taxon>
        <taxon>Metazoa</taxon>
        <taxon>Ecdysozoa</taxon>
        <taxon>Arthropoda</taxon>
        <taxon>Hexapoda</taxon>
        <taxon>Insecta</taxon>
        <taxon>Pterygota</taxon>
        <taxon>Neoptera</taxon>
        <taxon>Endopterygota</taxon>
        <taxon>Lepidoptera</taxon>
        <taxon>Glossata</taxon>
        <taxon>Ditrysia</taxon>
        <taxon>Tineoidea</taxon>
        <taxon>Psychidae</taxon>
        <taxon>Oiketicinae</taxon>
        <taxon>Eumeta</taxon>
    </lineage>
</organism>
<dbReference type="Proteomes" id="UP000299102">
    <property type="component" value="Unassembled WGS sequence"/>
</dbReference>
<accession>A0A4C1X207</accession>
<sequence length="75" mass="8700">MKYKTDKKVSKAQCVANFEKAIKSAEVEEYLRESDDDVFVGSDVDDIDYIADEWNESSESKEEEREEEVETELPT</sequence>
<feature type="region of interest" description="Disordered" evidence="1">
    <location>
        <begin position="53"/>
        <end position="75"/>
    </location>
</feature>